<reference evidence="2" key="2">
    <citation type="submission" date="2024-04" db="EMBL/GenBank/DDBJ databases">
        <authorList>
            <person name="Chen Y."/>
            <person name="Shah S."/>
            <person name="Dougan E. K."/>
            <person name="Thang M."/>
            <person name="Chan C."/>
        </authorList>
    </citation>
    <scope>NUCLEOTIDE SEQUENCE [LARGE SCALE GENOMIC DNA]</scope>
</reference>
<proteinExistence type="predicted"/>
<name>A0A9P1DD82_9DINO</name>
<evidence type="ECO:0000313" key="3">
    <source>
        <dbReference type="Proteomes" id="UP001152797"/>
    </source>
</evidence>
<dbReference type="EMBL" id="CAMXCT020004029">
    <property type="protein sequence ID" value="CAL1160755.1"/>
    <property type="molecule type" value="Genomic_DNA"/>
</dbReference>
<sequence length="103" mass="11696">VGWDGCDIPTDKYTYSIASQIEVTDEKGVDESSDGRVAALLAWIPQKKIHGDDNQVTCFEEVVYFVKDDPVIVNGPAMWQATIRVFSVWEQEEQLISFKLKKE</sequence>
<reference evidence="1" key="1">
    <citation type="submission" date="2022-10" db="EMBL/GenBank/DDBJ databases">
        <authorList>
            <person name="Chen Y."/>
            <person name="Dougan E. K."/>
            <person name="Chan C."/>
            <person name="Rhodes N."/>
            <person name="Thang M."/>
        </authorList>
    </citation>
    <scope>NUCLEOTIDE SEQUENCE</scope>
</reference>
<accession>A0A9P1DD82</accession>
<evidence type="ECO:0000313" key="1">
    <source>
        <dbReference type="EMBL" id="CAI4007380.1"/>
    </source>
</evidence>
<gene>
    <name evidence="1" type="ORF">C1SCF055_LOCUS32941</name>
</gene>
<protein>
    <submittedName>
        <fullName evidence="1">Uncharacterized protein</fullName>
    </submittedName>
</protein>
<dbReference type="EMBL" id="CAMXCT010004029">
    <property type="protein sequence ID" value="CAI4007380.1"/>
    <property type="molecule type" value="Genomic_DNA"/>
</dbReference>
<feature type="non-terminal residue" evidence="1">
    <location>
        <position position="1"/>
    </location>
</feature>
<organism evidence="1">
    <name type="scientific">Cladocopium goreaui</name>
    <dbReference type="NCBI Taxonomy" id="2562237"/>
    <lineage>
        <taxon>Eukaryota</taxon>
        <taxon>Sar</taxon>
        <taxon>Alveolata</taxon>
        <taxon>Dinophyceae</taxon>
        <taxon>Suessiales</taxon>
        <taxon>Symbiodiniaceae</taxon>
        <taxon>Cladocopium</taxon>
    </lineage>
</organism>
<keyword evidence="3" id="KW-1185">Reference proteome</keyword>
<dbReference type="AlphaFoldDB" id="A0A9P1DD82"/>
<evidence type="ECO:0000313" key="2">
    <source>
        <dbReference type="EMBL" id="CAL1160755.1"/>
    </source>
</evidence>
<comment type="caution">
    <text evidence="1">The sequence shown here is derived from an EMBL/GenBank/DDBJ whole genome shotgun (WGS) entry which is preliminary data.</text>
</comment>
<dbReference type="EMBL" id="CAMXCT030004029">
    <property type="protein sequence ID" value="CAL4794692.1"/>
    <property type="molecule type" value="Genomic_DNA"/>
</dbReference>
<dbReference type="Proteomes" id="UP001152797">
    <property type="component" value="Unassembled WGS sequence"/>
</dbReference>